<dbReference type="EMBL" id="KK384300">
    <property type="protein sequence ID" value="KFV50174.1"/>
    <property type="molecule type" value="Genomic_DNA"/>
</dbReference>
<dbReference type="SUPFAM" id="SSF48264">
    <property type="entry name" value="Cytochrome P450"/>
    <property type="match status" value="1"/>
</dbReference>
<keyword evidence="7" id="KW-0503">Monooxygenase</keyword>
<protein>
    <submittedName>
        <fullName evidence="8">Cytochrome P450 2K1</fullName>
    </submittedName>
</protein>
<dbReference type="GO" id="GO:0005506">
    <property type="term" value="F:iron ion binding"/>
    <property type="evidence" value="ECO:0007669"/>
    <property type="project" value="InterPro"/>
</dbReference>
<evidence type="ECO:0000256" key="3">
    <source>
        <dbReference type="ARBA" id="ARBA00022617"/>
    </source>
</evidence>
<dbReference type="PANTHER" id="PTHR24300">
    <property type="entry name" value="CYTOCHROME P450 508A4-RELATED"/>
    <property type="match status" value="1"/>
</dbReference>
<keyword evidence="5 6" id="KW-0408">Iron</keyword>
<name>A0A093F7L5_TYTAL</name>
<keyword evidence="7" id="KW-0560">Oxidoreductase</keyword>
<comment type="similarity">
    <text evidence="2 7">Belongs to the cytochrome P450 family.</text>
</comment>
<dbReference type="GO" id="GO:0005737">
    <property type="term" value="C:cytoplasm"/>
    <property type="evidence" value="ECO:0007669"/>
    <property type="project" value="TreeGrafter"/>
</dbReference>
<dbReference type="PANTHER" id="PTHR24300:SF302">
    <property type="entry name" value="CYTOCHROME P450"/>
    <property type="match status" value="1"/>
</dbReference>
<dbReference type="Proteomes" id="UP000054190">
    <property type="component" value="Unassembled WGS sequence"/>
</dbReference>
<dbReference type="Pfam" id="PF00067">
    <property type="entry name" value="p450"/>
    <property type="match status" value="1"/>
</dbReference>
<dbReference type="InterPro" id="IPR050182">
    <property type="entry name" value="Cytochrome_P450_fam2"/>
</dbReference>
<keyword evidence="4 6" id="KW-0479">Metal-binding</keyword>
<dbReference type="InterPro" id="IPR001128">
    <property type="entry name" value="Cyt_P450"/>
</dbReference>
<evidence type="ECO:0000313" key="8">
    <source>
        <dbReference type="EMBL" id="KFV50174.1"/>
    </source>
</evidence>
<dbReference type="GO" id="GO:0006082">
    <property type="term" value="P:organic acid metabolic process"/>
    <property type="evidence" value="ECO:0007669"/>
    <property type="project" value="TreeGrafter"/>
</dbReference>
<keyword evidence="3 6" id="KW-0349">Heme</keyword>
<dbReference type="GO" id="GO:0020037">
    <property type="term" value="F:heme binding"/>
    <property type="evidence" value="ECO:0007669"/>
    <property type="project" value="InterPro"/>
</dbReference>
<evidence type="ECO:0000313" key="9">
    <source>
        <dbReference type="Proteomes" id="UP000054190"/>
    </source>
</evidence>
<sequence>LQDKSQWEKEDIYPEHLLNSEGKVVKKDVFMPFSAGWRICAGETPAKMELFLFFTSLLQRFTFHPHLGVSISDLDLSASIGITVPP</sequence>
<gene>
    <name evidence="8" type="ORF">N341_04991</name>
</gene>
<dbReference type="InterPro" id="IPR036396">
    <property type="entry name" value="Cyt_P450_sf"/>
</dbReference>
<keyword evidence="9" id="KW-1185">Reference proteome</keyword>
<organism evidence="8 9">
    <name type="scientific">Tyto alba</name>
    <name type="common">Barn owl</name>
    <dbReference type="NCBI Taxonomy" id="56313"/>
    <lineage>
        <taxon>Eukaryota</taxon>
        <taxon>Metazoa</taxon>
        <taxon>Chordata</taxon>
        <taxon>Craniata</taxon>
        <taxon>Vertebrata</taxon>
        <taxon>Euteleostomi</taxon>
        <taxon>Archelosauria</taxon>
        <taxon>Archosauria</taxon>
        <taxon>Dinosauria</taxon>
        <taxon>Saurischia</taxon>
        <taxon>Theropoda</taxon>
        <taxon>Coelurosauria</taxon>
        <taxon>Aves</taxon>
        <taxon>Neognathae</taxon>
        <taxon>Neoaves</taxon>
        <taxon>Telluraves</taxon>
        <taxon>Strigiformes</taxon>
        <taxon>Tytonidae</taxon>
        <taxon>Tyto</taxon>
    </lineage>
</organism>
<dbReference type="PROSITE" id="PS00086">
    <property type="entry name" value="CYTOCHROME_P450"/>
    <property type="match status" value="1"/>
</dbReference>
<dbReference type="InterPro" id="IPR002401">
    <property type="entry name" value="Cyt_P450_E_grp-I"/>
</dbReference>
<feature type="non-terminal residue" evidence="8">
    <location>
        <position position="86"/>
    </location>
</feature>
<feature type="binding site" description="axial binding residue" evidence="6">
    <location>
        <position position="40"/>
    </location>
    <ligand>
        <name>heme</name>
        <dbReference type="ChEBI" id="CHEBI:30413"/>
    </ligand>
    <ligandPart>
        <name>Fe</name>
        <dbReference type="ChEBI" id="CHEBI:18248"/>
    </ligandPart>
</feature>
<dbReference type="PRINTS" id="PR00463">
    <property type="entry name" value="EP450I"/>
</dbReference>
<proteinExistence type="inferred from homology"/>
<dbReference type="GO" id="GO:0016712">
    <property type="term" value="F:oxidoreductase activity, acting on paired donors, with incorporation or reduction of molecular oxygen, reduced flavin or flavoprotein as one donor, and incorporation of one atom of oxygen"/>
    <property type="evidence" value="ECO:0007669"/>
    <property type="project" value="TreeGrafter"/>
</dbReference>
<reference evidence="8 9" key="1">
    <citation type="submission" date="2014-04" db="EMBL/GenBank/DDBJ databases">
        <title>Genome evolution of avian class.</title>
        <authorList>
            <person name="Zhang G."/>
            <person name="Li C."/>
        </authorList>
    </citation>
    <scope>NUCLEOTIDE SEQUENCE [LARGE SCALE GENOMIC DNA]</scope>
    <source>
        <strain evidence="8">BGI_N341</strain>
    </source>
</reference>
<feature type="non-terminal residue" evidence="8">
    <location>
        <position position="1"/>
    </location>
</feature>
<evidence type="ECO:0000256" key="7">
    <source>
        <dbReference type="RuleBase" id="RU000461"/>
    </source>
</evidence>
<evidence type="ECO:0000256" key="4">
    <source>
        <dbReference type="ARBA" id="ARBA00022723"/>
    </source>
</evidence>
<dbReference type="GO" id="GO:0006805">
    <property type="term" value="P:xenobiotic metabolic process"/>
    <property type="evidence" value="ECO:0007669"/>
    <property type="project" value="TreeGrafter"/>
</dbReference>
<dbReference type="Gene3D" id="1.10.630.10">
    <property type="entry name" value="Cytochrome P450"/>
    <property type="match status" value="1"/>
</dbReference>
<comment type="cofactor">
    <cofactor evidence="1 6">
        <name>heme</name>
        <dbReference type="ChEBI" id="CHEBI:30413"/>
    </cofactor>
</comment>
<dbReference type="InterPro" id="IPR017972">
    <property type="entry name" value="Cyt_P450_CS"/>
</dbReference>
<dbReference type="AlphaFoldDB" id="A0A093F7L5"/>
<evidence type="ECO:0000256" key="5">
    <source>
        <dbReference type="ARBA" id="ARBA00023004"/>
    </source>
</evidence>
<evidence type="ECO:0000256" key="1">
    <source>
        <dbReference type="ARBA" id="ARBA00001971"/>
    </source>
</evidence>
<evidence type="ECO:0000256" key="2">
    <source>
        <dbReference type="ARBA" id="ARBA00010617"/>
    </source>
</evidence>
<accession>A0A093F7L5</accession>
<evidence type="ECO:0000256" key="6">
    <source>
        <dbReference type="PIRSR" id="PIRSR602401-1"/>
    </source>
</evidence>